<reference evidence="3" key="1">
    <citation type="submission" date="2022-11" db="UniProtKB">
        <authorList>
            <consortium name="WormBaseParasite"/>
        </authorList>
    </citation>
    <scope>IDENTIFICATION</scope>
</reference>
<feature type="transmembrane region" description="Helical" evidence="1">
    <location>
        <begin position="22"/>
        <end position="41"/>
    </location>
</feature>
<keyword evidence="2" id="KW-1185">Reference proteome</keyword>
<dbReference type="Pfam" id="PF10318">
    <property type="entry name" value="7TM_GPCR_Srh"/>
    <property type="match status" value="1"/>
</dbReference>
<dbReference type="AlphaFoldDB" id="A0A914PBY0"/>
<dbReference type="InterPro" id="IPR019422">
    <property type="entry name" value="7TM_GPCR_serpentine_rcpt_Srh"/>
</dbReference>
<dbReference type="Proteomes" id="UP000887578">
    <property type="component" value="Unplaced"/>
</dbReference>
<name>A0A914PBY0_9BILA</name>
<protein>
    <submittedName>
        <fullName evidence="3">Uncharacterized protein</fullName>
    </submittedName>
</protein>
<dbReference type="WBParaSite" id="PDA_v2.g12240.t1">
    <property type="protein sequence ID" value="PDA_v2.g12240.t1"/>
    <property type="gene ID" value="PDA_v2.g12240"/>
</dbReference>
<evidence type="ECO:0000313" key="2">
    <source>
        <dbReference type="Proteomes" id="UP000887578"/>
    </source>
</evidence>
<evidence type="ECO:0000256" key="1">
    <source>
        <dbReference type="SAM" id="Phobius"/>
    </source>
</evidence>
<sequence>MNDSVSPKIYTIKDVEAYGNRLHFNTAINTITNGLAAYLILKHSTKAMKYNKYFILLTIFGAFLMDFHSTFIFGMFTLFPTPIICSAGIAKNWGWQGENINYVSVGF</sequence>
<organism evidence="2 3">
    <name type="scientific">Panagrolaimus davidi</name>
    <dbReference type="NCBI Taxonomy" id="227884"/>
    <lineage>
        <taxon>Eukaryota</taxon>
        <taxon>Metazoa</taxon>
        <taxon>Ecdysozoa</taxon>
        <taxon>Nematoda</taxon>
        <taxon>Chromadorea</taxon>
        <taxon>Rhabditida</taxon>
        <taxon>Tylenchina</taxon>
        <taxon>Panagrolaimomorpha</taxon>
        <taxon>Panagrolaimoidea</taxon>
        <taxon>Panagrolaimidae</taxon>
        <taxon>Panagrolaimus</taxon>
    </lineage>
</organism>
<keyword evidence="1" id="KW-0812">Transmembrane</keyword>
<evidence type="ECO:0000313" key="3">
    <source>
        <dbReference type="WBParaSite" id="PDA_v2.g12240.t1"/>
    </source>
</evidence>
<accession>A0A914PBY0</accession>
<feature type="transmembrane region" description="Helical" evidence="1">
    <location>
        <begin position="53"/>
        <end position="79"/>
    </location>
</feature>
<keyword evidence="1" id="KW-0472">Membrane</keyword>
<proteinExistence type="predicted"/>
<keyword evidence="1" id="KW-1133">Transmembrane helix</keyword>